<reference evidence="1 2" key="1">
    <citation type="submission" date="2019-04" db="EMBL/GenBank/DDBJ databases">
        <title>Genome of a novel bacterium Candidatus Jettenia ecosi reconstructed from metagenome of an anammox bioreactor.</title>
        <authorList>
            <person name="Mardanov A.V."/>
            <person name="Beletsky A.V."/>
            <person name="Ravin N.V."/>
            <person name="Botchkova E.A."/>
            <person name="Litti Y.V."/>
            <person name="Nozhevnikova A.N."/>
        </authorList>
    </citation>
    <scope>NUCLEOTIDE SEQUENCE [LARGE SCALE GENOMIC DNA]</scope>
    <source>
        <strain evidence="1">J2</strain>
    </source>
</reference>
<gene>
    <name evidence="1" type="ORF">JETT_3721</name>
</gene>
<evidence type="ECO:0000313" key="1">
    <source>
        <dbReference type="EMBL" id="TLD40021.1"/>
    </source>
</evidence>
<proteinExistence type="predicted"/>
<evidence type="ECO:0000313" key="2">
    <source>
        <dbReference type="Proteomes" id="UP000319783"/>
    </source>
</evidence>
<comment type="caution">
    <text evidence="1">The sequence shown here is derived from an EMBL/GenBank/DDBJ whole genome shotgun (WGS) entry which is preliminary data.</text>
</comment>
<dbReference type="Proteomes" id="UP000319783">
    <property type="component" value="Unassembled WGS sequence"/>
</dbReference>
<protein>
    <submittedName>
        <fullName evidence="1">Uncharacterized protein</fullName>
    </submittedName>
</protein>
<dbReference type="EMBL" id="SULG01000144">
    <property type="protein sequence ID" value="TLD40021.1"/>
    <property type="molecule type" value="Genomic_DNA"/>
</dbReference>
<sequence>MKEFRKVLPKFCNGTQMITDKYGFFSRGEKRCSLPIE</sequence>
<organism evidence="1 2">
    <name type="scientific">Candidatus Jettenia ecosi</name>
    <dbReference type="NCBI Taxonomy" id="2494326"/>
    <lineage>
        <taxon>Bacteria</taxon>
        <taxon>Pseudomonadati</taxon>
        <taxon>Planctomycetota</taxon>
        <taxon>Candidatus Brocadiia</taxon>
        <taxon>Candidatus Brocadiales</taxon>
        <taxon>Candidatus Brocadiaceae</taxon>
        <taxon>Candidatus Jettenia</taxon>
    </lineage>
</organism>
<accession>A0A533QBN7</accession>
<name>A0A533QBN7_9BACT</name>
<dbReference type="AlphaFoldDB" id="A0A533QBN7"/>